<feature type="domain" description="N-acetyltransferase" evidence="3">
    <location>
        <begin position="2"/>
        <end position="161"/>
    </location>
</feature>
<evidence type="ECO:0000256" key="2">
    <source>
        <dbReference type="ARBA" id="ARBA00023315"/>
    </source>
</evidence>
<dbReference type="RefSeq" id="WP_343163472.1">
    <property type="nucleotide sequence ID" value="NZ_JBHRSV010000001.1"/>
</dbReference>
<dbReference type="Proteomes" id="UP001595379">
    <property type="component" value="Unassembled WGS sequence"/>
</dbReference>
<dbReference type="Pfam" id="PF00583">
    <property type="entry name" value="Acetyltransf_1"/>
    <property type="match status" value="1"/>
</dbReference>
<keyword evidence="5" id="KW-1185">Reference proteome</keyword>
<comment type="caution">
    <text evidence="4">The sequence shown here is derived from an EMBL/GenBank/DDBJ whole genome shotgun (WGS) entry which is preliminary data.</text>
</comment>
<evidence type="ECO:0000256" key="1">
    <source>
        <dbReference type="ARBA" id="ARBA00022679"/>
    </source>
</evidence>
<dbReference type="PANTHER" id="PTHR43072">
    <property type="entry name" value="N-ACETYLTRANSFERASE"/>
    <property type="match status" value="1"/>
</dbReference>
<name>A0ABV6ZTT7_9PROT</name>
<dbReference type="InterPro" id="IPR016181">
    <property type="entry name" value="Acyl_CoA_acyltransferase"/>
</dbReference>
<sequence length="170" mass="18636">MIRIRAMREEDADPVLAIYGEGIATGHATFETDIPSWDKFDASRLDKPRLVSLDARDNVTGWAVMSGVSSRCVYAGVGESAVYVAEAARGQGVGHALLSAFLLAAEQAGFWSVQAGIFPENTGSIRLHESCGFRPVGTFIRQGKMNHGPLTGEWRDVFYMQWRSRRVGVD</sequence>
<keyword evidence="2" id="KW-0012">Acyltransferase</keyword>
<accession>A0ABV6ZTT7</accession>
<evidence type="ECO:0000259" key="3">
    <source>
        <dbReference type="PROSITE" id="PS51186"/>
    </source>
</evidence>
<reference evidence="5" key="1">
    <citation type="journal article" date="2019" name="Int. J. Syst. Evol. Microbiol.">
        <title>The Global Catalogue of Microorganisms (GCM) 10K type strain sequencing project: providing services to taxonomists for standard genome sequencing and annotation.</title>
        <authorList>
            <consortium name="The Broad Institute Genomics Platform"/>
            <consortium name="The Broad Institute Genome Sequencing Center for Infectious Disease"/>
            <person name="Wu L."/>
            <person name="Ma J."/>
        </authorList>
    </citation>
    <scope>NUCLEOTIDE SEQUENCE [LARGE SCALE GENOMIC DNA]</scope>
    <source>
        <strain evidence="5">KCTC 52487</strain>
    </source>
</reference>
<dbReference type="PANTHER" id="PTHR43072:SF23">
    <property type="entry name" value="UPF0039 PROTEIN C11D3.02C"/>
    <property type="match status" value="1"/>
</dbReference>
<keyword evidence="1" id="KW-0808">Transferase</keyword>
<dbReference type="SUPFAM" id="SSF55729">
    <property type="entry name" value="Acyl-CoA N-acyltransferases (Nat)"/>
    <property type="match status" value="1"/>
</dbReference>
<dbReference type="EMBL" id="JBHRSV010000001">
    <property type="protein sequence ID" value="MFC2924821.1"/>
    <property type="molecule type" value="Genomic_DNA"/>
</dbReference>
<gene>
    <name evidence="4" type="ORF">ACFOOR_01740</name>
</gene>
<evidence type="ECO:0000313" key="5">
    <source>
        <dbReference type="Proteomes" id="UP001595379"/>
    </source>
</evidence>
<dbReference type="Gene3D" id="3.40.630.30">
    <property type="match status" value="1"/>
</dbReference>
<proteinExistence type="predicted"/>
<dbReference type="PROSITE" id="PS51186">
    <property type="entry name" value="GNAT"/>
    <property type="match status" value="1"/>
</dbReference>
<protein>
    <submittedName>
        <fullName evidence="4">N-acetyltransferase family protein</fullName>
    </submittedName>
</protein>
<organism evidence="4 5">
    <name type="scientific">Hyphobacterium vulgare</name>
    <dbReference type="NCBI Taxonomy" id="1736751"/>
    <lineage>
        <taxon>Bacteria</taxon>
        <taxon>Pseudomonadati</taxon>
        <taxon>Pseudomonadota</taxon>
        <taxon>Alphaproteobacteria</taxon>
        <taxon>Maricaulales</taxon>
        <taxon>Maricaulaceae</taxon>
        <taxon>Hyphobacterium</taxon>
    </lineage>
</organism>
<evidence type="ECO:0000313" key="4">
    <source>
        <dbReference type="EMBL" id="MFC2924821.1"/>
    </source>
</evidence>
<dbReference type="InterPro" id="IPR000182">
    <property type="entry name" value="GNAT_dom"/>
</dbReference>